<dbReference type="InterPro" id="IPR000626">
    <property type="entry name" value="Ubiquitin-like_dom"/>
</dbReference>
<sequence length="370" mass="40505">MAGDGDREMVLANFQSITGIENLDECITLLDHHNWDLTACVNSVLADETDSPLRLPEAPMHVADESLVTDHSSAVPSIASISVGEVVGNAIPLRPSSRRIKFLIEWRESTIPIVLDDTETLGTIKRMLEMQLGIPMDQQSLLGWPHHLQITDESILNTLNLREETALVLISSVVTETPKESQPCSVKRTMNGETSSSSSKSCNSLEKIMLNIQCGSREFNLPYALTKTIGEVKTDVLSLSGVACRHQCWSGWPDDVTDDMCLADANLSFPVHSLTMKSSGQDTASECKEASTSKARSIDVDMEGNDDDSSDNEDPSFHGDDDDMFCEVPAAGRQISDMCKWRAGIFSQNLKLNTLTMLVASCSGDWDKCT</sequence>
<proteinExistence type="predicted"/>
<evidence type="ECO:0000256" key="1">
    <source>
        <dbReference type="SAM" id="MobiDB-lite"/>
    </source>
</evidence>
<evidence type="ECO:0000313" key="4">
    <source>
        <dbReference type="Proteomes" id="UP001163046"/>
    </source>
</evidence>
<gene>
    <name evidence="3" type="primary">FAF1_3</name>
    <name evidence="3" type="ORF">OS493_038736</name>
</gene>
<protein>
    <submittedName>
        <fullName evidence="3">Pre-rRNA processing and 40S ribosomal subunit assembly</fullName>
    </submittedName>
</protein>
<dbReference type="InterPro" id="IPR029071">
    <property type="entry name" value="Ubiquitin-like_domsf"/>
</dbReference>
<dbReference type="OrthoDB" id="1920064at2759"/>
<dbReference type="CDD" id="cd14413">
    <property type="entry name" value="UBA_FAF1"/>
    <property type="match status" value="1"/>
</dbReference>
<evidence type="ECO:0000259" key="2">
    <source>
        <dbReference type="PROSITE" id="PS50053"/>
    </source>
</evidence>
<dbReference type="Proteomes" id="UP001163046">
    <property type="component" value="Unassembled WGS sequence"/>
</dbReference>
<comment type="caution">
    <text evidence="3">The sequence shown here is derived from an EMBL/GenBank/DDBJ whole genome shotgun (WGS) entry which is preliminary data.</text>
</comment>
<dbReference type="InterPro" id="IPR044541">
    <property type="entry name" value="FAF1_UBA"/>
</dbReference>
<accession>A0A9X0CZP8</accession>
<name>A0A9X0CZP8_9CNID</name>
<feature type="region of interest" description="Disordered" evidence="1">
    <location>
        <begin position="181"/>
        <end position="200"/>
    </location>
</feature>
<feature type="compositionally biased region" description="Basic and acidic residues" evidence="1">
    <location>
        <begin position="285"/>
        <end position="299"/>
    </location>
</feature>
<dbReference type="CDD" id="cd17129">
    <property type="entry name" value="Ubl1_FAF1"/>
    <property type="match status" value="1"/>
</dbReference>
<feature type="region of interest" description="Disordered" evidence="1">
    <location>
        <begin position="277"/>
        <end position="323"/>
    </location>
</feature>
<evidence type="ECO:0000313" key="3">
    <source>
        <dbReference type="EMBL" id="KAJ7381837.1"/>
    </source>
</evidence>
<reference evidence="3" key="1">
    <citation type="submission" date="2023-01" db="EMBL/GenBank/DDBJ databases">
        <title>Genome assembly of the deep-sea coral Lophelia pertusa.</title>
        <authorList>
            <person name="Herrera S."/>
            <person name="Cordes E."/>
        </authorList>
    </citation>
    <scope>NUCLEOTIDE SEQUENCE</scope>
    <source>
        <strain evidence="3">USNM1676648</strain>
        <tissue evidence="3">Polyp</tissue>
    </source>
</reference>
<keyword evidence="4" id="KW-1185">Reference proteome</keyword>
<feature type="domain" description="Ubiquitin-like" evidence="2">
    <location>
        <begin position="100"/>
        <end position="170"/>
    </location>
</feature>
<dbReference type="AlphaFoldDB" id="A0A9X0CZP8"/>
<dbReference type="SUPFAM" id="SSF54236">
    <property type="entry name" value="Ubiquitin-like"/>
    <property type="match status" value="2"/>
</dbReference>
<organism evidence="3 4">
    <name type="scientific">Desmophyllum pertusum</name>
    <dbReference type="NCBI Taxonomy" id="174260"/>
    <lineage>
        <taxon>Eukaryota</taxon>
        <taxon>Metazoa</taxon>
        <taxon>Cnidaria</taxon>
        <taxon>Anthozoa</taxon>
        <taxon>Hexacorallia</taxon>
        <taxon>Scleractinia</taxon>
        <taxon>Caryophylliina</taxon>
        <taxon>Caryophylliidae</taxon>
        <taxon>Desmophyllum</taxon>
    </lineage>
</organism>
<dbReference type="EMBL" id="MU825989">
    <property type="protein sequence ID" value="KAJ7381837.1"/>
    <property type="molecule type" value="Genomic_DNA"/>
</dbReference>
<dbReference type="Gene3D" id="3.10.20.90">
    <property type="entry name" value="Phosphatidylinositol 3-kinase Catalytic Subunit, Chain A, domain 1"/>
    <property type="match status" value="2"/>
</dbReference>
<dbReference type="PROSITE" id="PS50053">
    <property type="entry name" value="UBIQUITIN_2"/>
    <property type="match status" value="1"/>
</dbReference>
<feature type="compositionally biased region" description="Acidic residues" evidence="1">
    <location>
        <begin position="300"/>
        <end position="323"/>
    </location>
</feature>
<dbReference type="Gene3D" id="1.10.8.10">
    <property type="entry name" value="DNA helicase RuvA subunit, C-terminal domain"/>
    <property type="match status" value="1"/>
</dbReference>
<dbReference type="Pfam" id="PF14555">
    <property type="entry name" value="UBA_4"/>
    <property type="match status" value="1"/>
</dbReference>